<evidence type="ECO:0000259" key="2">
    <source>
        <dbReference type="Pfam" id="PF13400"/>
    </source>
</evidence>
<dbReference type="InterPro" id="IPR028087">
    <property type="entry name" value="Tad_N"/>
</dbReference>
<sequence>MRLASNIVRFLGDARGNIAVIFALALLPTLAAVGSAVDYSRAASEQTRLQAAIDAAVLRGVEAEAGSRTALATKIFADIYGQATPVPNFSTNADGSFTGTVQGLVSAQFLQVVGRSAIPVEVSATAVKAEPAPGAVCVLVLASNEQGLTLNSGANINAPNCQIDIKSTANPAAMFNSGSTFNFEKVCVQGARVTQNSITIPNLQTNCATASDPFAGKLPVPNTSGNCISTNYNGGTVSLSPGIYCNITFNSTTNVNFLPGLYIIRNGTWNANGGVWACPTCTGGAGVTFYFADSGSKFQFNSGVKTTLTAPTTGTYAGILFFEAPNLSKSDFIFNQSQGFDWTGLVYLPSRNVTFNSSSQVSSGNVTLVFNKLILNGTKWSFDKGPKTIPSASGGGAQSASSTARLKS</sequence>
<dbReference type="Proteomes" id="UP000564885">
    <property type="component" value="Unassembled WGS sequence"/>
</dbReference>
<gene>
    <name evidence="3" type="ORF">HJG44_08955</name>
</gene>
<evidence type="ECO:0000313" key="3">
    <source>
        <dbReference type="EMBL" id="NNM72513.1"/>
    </source>
</evidence>
<protein>
    <submittedName>
        <fullName evidence="3">Tad domain-containing protein</fullName>
    </submittedName>
</protein>
<name>A0A849IF46_9HYPH</name>
<accession>A0A849IF46</accession>
<evidence type="ECO:0000313" key="4">
    <source>
        <dbReference type="Proteomes" id="UP000564885"/>
    </source>
</evidence>
<keyword evidence="4" id="KW-1185">Reference proteome</keyword>
<feature type="region of interest" description="Disordered" evidence="1">
    <location>
        <begin position="389"/>
        <end position="408"/>
    </location>
</feature>
<dbReference type="Pfam" id="PF13400">
    <property type="entry name" value="Tad"/>
    <property type="match status" value="1"/>
</dbReference>
<comment type="caution">
    <text evidence="3">The sequence shown here is derived from an EMBL/GenBank/DDBJ whole genome shotgun (WGS) entry which is preliminary data.</text>
</comment>
<proteinExistence type="predicted"/>
<dbReference type="EMBL" id="JABEPP010000002">
    <property type="protein sequence ID" value="NNM72513.1"/>
    <property type="molecule type" value="Genomic_DNA"/>
</dbReference>
<dbReference type="RefSeq" id="WP_171217977.1">
    <property type="nucleotide sequence ID" value="NZ_JABEPP010000002.1"/>
</dbReference>
<feature type="domain" description="Putative Flp pilus-assembly TadG-like N-terminal" evidence="2">
    <location>
        <begin position="16"/>
        <end position="61"/>
    </location>
</feature>
<organism evidence="3 4">
    <name type="scientific">Enterovirga aerilata</name>
    <dbReference type="NCBI Taxonomy" id="2730920"/>
    <lineage>
        <taxon>Bacteria</taxon>
        <taxon>Pseudomonadati</taxon>
        <taxon>Pseudomonadota</taxon>
        <taxon>Alphaproteobacteria</taxon>
        <taxon>Hyphomicrobiales</taxon>
        <taxon>Methylobacteriaceae</taxon>
        <taxon>Enterovirga</taxon>
    </lineage>
</organism>
<evidence type="ECO:0000256" key="1">
    <source>
        <dbReference type="SAM" id="MobiDB-lite"/>
    </source>
</evidence>
<reference evidence="3 4" key="1">
    <citation type="submission" date="2020-04" db="EMBL/GenBank/DDBJ databases">
        <title>Enterovirga sp. isolate from soil.</title>
        <authorList>
            <person name="Chea S."/>
            <person name="Kim D.-U."/>
        </authorList>
    </citation>
    <scope>NUCLEOTIDE SEQUENCE [LARGE SCALE GENOMIC DNA]</scope>
    <source>
        <strain evidence="3 4">DB1703</strain>
    </source>
</reference>
<dbReference type="AlphaFoldDB" id="A0A849IF46"/>